<dbReference type="GO" id="GO:0071007">
    <property type="term" value="C:U2-type catalytic step 2 spliceosome"/>
    <property type="evidence" value="ECO:0007669"/>
    <property type="project" value="TreeGrafter"/>
</dbReference>
<feature type="transmembrane region" description="Helical" evidence="13">
    <location>
        <begin position="188"/>
        <end position="208"/>
    </location>
</feature>
<dbReference type="GO" id="GO:0071014">
    <property type="term" value="C:post-mRNA release spliceosomal complex"/>
    <property type="evidence" value="ECO:0007669"/>
    <property type="project" value="TreeGrafter"/>
</dbReference>
<evidence type="ECO:0000256" key="7">
    <source>
        <dbReference type="ARBA" id="ARBA00023187"/>
    </source>
</evidence>
<dbReference type="GO" id="GO:0016740">
    <property type="term" value="F:transferase activity"/>
    <property type="evidence" value="ECO:0007669"/>
    <property type="project" value="InterPro"/>
</dbReference>
<evidence type="ECO:0000256" key="9">
    <source>
        <dbReference type="ARBA" id="ARBA00037040"/>
    </source>
</evidence>
<comment type="subcellular location">
    <subcellularLocation>
        <location evidence="1">Nucleus</location>
    </subcellularLocation>
</comment>
<feature type="domain" description="GPI ethanolamine phosphate transferase 1 C-terminal" evidence="14">
    <location>
        <begin position="2"/>
        <end position="181"/>
    </location>
</feature>
<reference evidence="18" key="1">
    <citation type="journal article" date="2017" name="Nat. Ecol. Evol.">
        <title>Genome expansion and lineage-specific genetic innovations in the forest pathogenic fungi Armillaria.</title>
        <authorList>
            <person name="Sipos G."/>
            <person name="Prasanna A.N."/>
            <person name="Walter M.C."/>
            <person name="O'Connor E."/>
            <person name="Balint B."/>
            <person name="Krizsan K."/>
            <person name="Kiss B."/>
            <person name="Hess J."/>
            <person name="Varga T."/>
            <person name="Slot J."/>
            <person name="Riley R."/>
            <person name="Boka B."/>
            <person name="Rigling D."/>
            <person name="Barry K."/>
            <person name="Lee J."/>
            <person name="Mihaltcheva S."/>
            <person name="LaButti K."/>
            <person name="Lipzen A."/>
            <person name="Waldron R."/>
            <person name="Moloney N.M."/>
            <person name="Sperisen C."/>
            <person name="Kredics L."/>
            <person name="Vagvoelgyi C."/>
            <person name="Patrignani A."/>
            <person name="Fitzpatrick D."/>
            <person name="Nagy I."/>
            <person name="Doyle S."/>
            <person name="Anderson J.B."/>
            <person name="Grigoriev I.V."/>
            <person name="Gueldener U."/>
            <person name="Muensterkoetter M."/>
            <person name="Nagy L.G."/>
        </authorList>
    </citation>
    <scope>NUCLEOTIDE SEQUENCE [LARGE SCALE GENOMIC DNA]</scope>
    <source>
        <strain evidence="18">C18/9</strain>
    </source>
</reference>
<dbReference type="OrthoDB" id="541719at2759"/>
<keyword evidence="5" id="KW-0747">Spliceosome</keyword>
<name>A0A284QPG7_ARMOS</name>
<dbReference type="GO" id="GO:0005789">
    <property type="term" value="C:endoplasmic reticulum membrane"/>
    <property type="evidence" value="ECO:0007669"/>
    <property type="project" value="InterPro"/>
</dbReference>
<proteinExistence type="inferred from homology"/>
<feature type="transmembrane region" description="Helical" evidence="13">
    <location>
        <begin position="20"/>
        <end position="37"/>
    </location>
</feature>
<comment type="function">
    <text evidence="9">Involved in pre-mRNA splicing and cell cycle progression. Required for the spliceosome assembly and initiation of the DNA replication.</text>
</comment>
<feature type="transmembrane region" description="Helical" evidence="13">
    <location>
        <begin position="122"/>
        <end position="148"/>
    </location>
</feature>
<dbReference type="Pfam" id="PF23233">
    <property type="entry name" value="HAT_Syf1_CNRKL1_N"/>
    <property type="match status" value="1"/>
</dbReference>
<evidence type="ECO:0000256" key="10">
    <source>
        <dbReference type="ARBA" id="ARBA00039167"/>
    </source>
</evidence>
<evidence type="ECO:0000256" key="13">
    <source>
        <dbReference type="SAM" id="Phobius"/>
    </source>
</evidence>
<evidence type="ECO:0000256" key="3">
    <source>
        <dbReference type="ARBA" id="ARBA00011524"/>
    </source>
</evidence>
<dbReference type="PANTHER" id="PTHR11246:SF3">
    <property type="entry name" value="CROOKED NECK-LIKE PROTEIN 1"/>
    <property type="match status" value="1"/>
</dbReference>
<protein>
    <recommendedName>
        <fullName evidence="10">Pre-mRNA-splicing factor CLF1</fullName>
    </recommendedName>
    <alternativeName>
        <fullName evidence="11">Pre-mRNA-splicing factor clf1</fullName>
    </alternativeName>
</protein>
<evidence type="ECO:0000313" key="17">
    <source>
        <dbReference type="EMBL" id="SJK98369.1"/>
    </source>
</evidence>
<dbReference type="Proteomes" id="UP000219338">
    <property type="component" value="Unassembled WGS sequence"/>
</dbReference>
<dbReference type="OMA" id="HIKVWIS"/>
<sequence length="963" mass="112194">MSSLLPFISRVEHSTPMSKMLMYFLGFGPCFVILSISVEGMFYVAYSMTLLCWIEVESSLRNAQRSKPENAQVYRFQADDLRIVLFFLFFVQVGFFGTGNVASVSSFYLSPVYRLIPIFNPFYMSALLLFKIIAPYIILSVVFATLTYQLHLPRFALFLNALMITDGMTVMFFFNVTDTGSWLEIGQTISFFVVASLLLAWSGGICAGGEYLMADTAKGVGCCRPTFTPLKAKMQDGRAPRIKNRAPAAIQITAEQLLREAQERQESAFRAPKQRVEDFEELHEYRGRKRKEFEERVRRTRGSIKEWLQYANWEASQNEFARSRSVYERALDVDPRSIQLWLSYTEMELRSRNVQHSRNLFDRAVTLLPRVDQLWYKYVYLEELLQNVPGARQVFERWMQWEPDDKAWQAYIKLEERYHELDRASGIYERWVAVRPDPRVWVKWGKFEEERQRVDKAREVFQTALEFYGDDEEQIEKAQAVFSAFAKMETRMKEYDRARVIYKFALERIPRSKSSGLYASYTKFEKQHGTRSTLETTVLGKRRIQYEEELSHDGRNYDVWFDYARLEENGYRDLRSEGGTQEEEDAAVGRVREVYERAVAQVPPGGEKRHWRRYIFLWVDYALFEEIETKDYERTRQIYQTALNIVPHKVFTFAKLWVMFAKFEVRRLDLPAARRILGASIGMCPKEALFKQYIELEIELREFDKARKLYQKYLEFDSANSTAWIKFAELEAQLHDFARARAIFELGVSQSPLSMPEILWKAYIDFEVEEGEREIARSLYERLIALSGHVKVWISYALFEAEPIPLPRAMREEDEENEDEEAEQRMVAGDHDLARKVFDRGYKDLKSKGLKSERVALLEVWKSFEETNGAPDDVAKVQGMMPIVSKKRHVDQETGQTVEDWDLVFADDERESNPTSFKFLQMAHAWSRSRNAEGGGSSATLSGFTVAQNTEADDAASSHGGDD</sequence>
<dbReference type="InterPro" id="IPR055433">
    <property type="entry name" value="HAT_Syf1-like_N"/>
</dbReference>
<dbReference type="GO" id="GO:0006506">
    <property type="term" value="P:GPI anchor biosynthetic process"/>
    <property type="evidence" value="ECO:0007669"/>
    <property type="project" value="InterPro"/>
</dbReference>
<dbReference type="STRING" id="47428.A0A284QPG7"/>
<dbReference type="FunFam" id="1.25.40.10:FF:000327">
    <property type="entry name" value="Pre-mRNA-splicing factor CLF1"/>
    <property type="match status" value="1"/>
</dbReference>
<keyword evidence="13" id="KW-0812">Transmembrane</keyword>
<dbReference type="GO" id="GO:0000245">
    <property type="term" value="P:spliceosomal complex assembly"/>
    <property type="evidence" value="ECO:0007669"/>
    <property type="project" value="TreeGrafter"/>
</dbReference>
<dbReference type="FunFam" id="1.25.40.10:FF:000639">
    <property type="entry name" value="Pre-mRNA-splicing factor CLF1"/>
    <property type="match status" value="1"/>
</dbReference>
<dbReference type="InterPro" id="IPR011990">
    <property type="entry name" value="TPR-like_helical_dom_sf"/>
</dbReference>
<feature type="compositionally biased region" description="Polar residues" evidence="12">
    <location>
        <begin position="938"/>
        <end position="950"/>
    </location>
</feature>
<dbReference type="InterPro" id="IPR017852">
    <property type="entry name" value="GPI_EtnP_transferase_1_C"/>
</dbReference>
<dbReference type="SMART" id="SM00386">
    <property type="entry name" value="HAT"/>
    <property type="match status" value="15"/>
</dbReference>
<evidence type="ECO:0000256" key="2">
    <source>
        <dbReference type="ARBA" id="ARBA00008644"/>
    </source>
</evidence>
<organism evidence="17 18">
    <name type="scientific">Armillaria ostoyae</name>
    <name type="common">Armillaria root rot fungus</name>
    <dbReference type="NCBI Taxonomy" id="47428"/>
    <lineage>
        <taxon>Eukaryota</taxon>
        <taxon>Fungi</taxon>
        <taxon>Dikarya</taxon>
        <taxon>Basidiomycota</taxon>
        <taxon>Agaricomycotina</taxon>
        <taxon>Agaricomycetes</taxon>
        <taxon>Agaricomycetidae</taxon>
        <taxon>Agaricales</taxon>
        <taxon>Marasmiineae</taxon>
        <taxon>Physalacriaceae</taxon>
        <taxon>Armillaria</taxon>
    </lineage>
</organism>
<evidence type="ECO:0000259" key="14">
    <source>
        <dbReference type="Pfam" id="PF04987"/>
    </source>
</evidence>
<dbReference type="InterPro" id="IPR003107">
    <property type="entry name" value="HAT"/>
</dbReference>
<evidence type="ECO:0000256" key="4">
    <source>
        <dbReference type="ARBA" id="ARBA00022664"/>
    </source>
</evidence>
<feature type="region of interest" description="Disordered" evidence="12">
    <location>
        <begin position="928"/>
        <end position="963"/>
    </location>
</feature>
<dbReference type="GO" id="GO:0071011">
    <property type="term" value="C:precatalytic spliceosome"/>
    <property type="evidence" value="ECO:0007669"/>
    <property type="project" value="TreeGrafter"/>
</dbReference>
<comment type="subunit">
    <text evidence="3">Associated with the spliceosome.</text>
</comment>
<dbReference type="Pfam" id="PF23231">
    <property type="entry name" value="HAT_Syf1_CNRKL1_C"/>
    <property type="match status" value="1"/>
</dbReference>
<evidence type="ECO:0000256" key="11">
    <source>
        <dbReference type="ARBA" id="ARBA00070631"/>
    </source>
</evidence>
<accession>A0A284QPG7</accession>
<keyword evidence="13" id="KW-1133">Transmembrane helix</keyword>
<keyword evidence="13" id="KW-0472">Membrane</keyword>
<dbReference type="SUPFAM" id="SSF48452">
    <property type="entry name" value="TPR-like"/>
    <property type="match status" value="1"/>
</dbReference>
<evidence type="ECO:0000313" key="18">
    <source>
        <dbReference type="Proteomes" id="UP000219338"/>
    </source>
</evidence>
<evidence type="ECO:0000256" key="1">
    <source>
        <dbReference type="ARBA" id="ARBA00004123"/>
    </source>
</evidence>
<keyword evidence="8" id="KW-0539">Nucleus</keyword>
<evidence type="ECO:0000256" key="8">
    <source>
        <dbReference type="ARBA" id="ARBA00023242"/>
    </source>
</evidence>
<keyword evidence="7" id="KW-0508">mRNA splicing</keyword>
<dbReference type="Gene3D" id="1.25.40.10">
    <property type="entry name" value="Tetratricopeptide repeat domain"/>
    <property type="match status" value="2"/>
</dbReference>
<feature type="domain" description="Pre-mRNA-splicing factor Syf1-like N-terminal HAT-repeats" evidence="16">
    <location>
        <begin position="292"/>
        <end position="437"/>
    </location>
</feature>
<dbReference type="InterPro" id="IPR045075">
    <property type="entry name" value="Syf1-like"/>
</dbReference>
<dbReference type="AlphaFoldDB" id="A0A284QPG7"/>
<feature type="domain" description="Pre-mRNA-splicing factor Syf1/CRNKL1-like C-terminal HAT-repeats" evidence="15">
    <location>
        <begin position="594"/>
        <end position="782"/>
    </location>
</feature>
<dbReference type="PANTHER" id="PTHR11246">
    <property type="entry name" value="PRE-MRNA SPLICING FACTOR"/>
    <property type="match status" value="1"/>
</dbReference>
<dbReference type="Pfam" id="PF04987">
    <property type="entry name" value="PigN"/>
    <property type="match status" value="1"/>
</dbReference>
<feature type="transmembrane region" description="Helical" evidence="13">
    <location>
        <begin position="155"/>
        <end position="176"/>
    </location>
</feature>
<evidence type="ECO:0000256" key="12">
    <source>
        <dbReference type="SAM" id="MobiDB-lite"/>
    </source>
</evidence>
<gene>
    <name evidence="17" type="ORF">ARMOST_01634</name>
</gene>
<evidence type="ECO:0000256" key="5">
    <source>
        <dbReference type="ARBA" id="ARBA00022728"/>
    </source>
</evidence>
<dbReference type="InterPro" id="IPR055430">
    <property type="entry name" value="HAT_Syf1_CNRKL1_C"/>
</dbReference>
<evidence type="ECO:0000256" key="6">
    <source>
        <dbReference type="ARBA" id="ARBA00022737"/>
    </source>
</evidence>
<keyword evidence="4" id="KW-0507">mRNA processing</keyword>
<keyword evidence="6" id="KW-0677">Repeat</keyword>
<keyword evidence="18" id="KW-1185">Reference proteome</keyword>
<dbReference type="GO" id="GO:0000974">
    <property type="term" value="C:Prp19 complex"/>
    <property type="evidence" value="ECO:0007669"/>
    <property type="project" value="TreeGrafter"/>
</dbReference>
<evidence type="ECO:0000259" key="15">
    <source>
        <dbReference type="Pfam" id="PF23231"/>
    </source>
</evidence>
<comment type="similarity">
    <text evidence="2">Belongs to the crooked-neck family.</text>
</comment>
<dbReference type="EMBL" id="FUEG01000001">
    <property type="protein sequence ID" value="SJK98369.1"/>
    <property type="molecule type" value="Genomic_DNA"/>
</dbReference>
<evidence type="ECO:0000259" key="16">
    <source>
        <dbReference type="Pfam" id="PF23233"/>
    </source>
</evidence>
<feature type="transmembrane region" description="Helical" evidence="13">
    <location>
        <begin position="81"/>
        <end position="102"/>
    </location>
</feature>